<accession>A0A9Q6F299</accession>
<evidence type="ECO:0000256" key="1">
    <source>
        <dbReference type="SAM" id="Coils"/>
    </source>
</evidence>
<dbReference type="EMBL" id="PGUV01000007">
    <property type="protein sequence ID" value="PLS07575.1"/>
    <property type="molecule type" value="Genomic_DNA"/>
</dbReference>
<evidence type="ECO:0000313" key="2">
    <source>
        <dbReference type="EMBL" id="PLS07575.1"/>
    </source>
</evidence>
<evidence type="ECO:0008006" key="4">
    <source>
        <dbReference type="Google" id="ProtNLM"/>
    </source>
</evidence>
<reference evidence="2 3" key="1">
    <citation type="submission" date="2017-12" db="EMBL/GenBank/DDBJ databases">
        <title>Comparative Functional Genomics of Dry Heat Resistant strains isolated from the Viking Spacecraft.</title>
        <authorList>
            <person name="Seuylemezian A."/>
            <person name="Cooper K."/>
            <person name="Vaishampayan P."/>
        </authorList>
    </citation>
    <scope>NUCLEOTIDE SEQUENCE [LARGE SCALE GENOMIC DNA]</scope>
    <source>
        <strain evidence="2 3">V48-19</strain>
    </source>
</reference>
<sequence>MSSSKFVGQLKQNNIQINNLKDSLSRTEKHMTDYETELSKEINSFMERQNFELKSHTEDINNPHKVTKTQVGLDKVLNVEQASKTEFDLHASDIENPHNVTATQIGLSNVLNEKQATKVEFDDHVKNLSNPHSVTKEQIGLGNVTNIEQASKIIFDNHASDKTVHVTVDDRNKWNTAEANAKAYTDVHAADTVKHITAAERTKWNGSQLSKITADLGGVSIAANEGEDILKKIVDQGRTMGTFYAHGKAINAPSTASTRGIFHLTGLASDGKGMYGWVYATDYKNNVFTNYYDGSTTYWQGWKRSLNTDDLLYSYANITLKNGATAGTRTPTYSKNGGVLLLRGHVVAPAGGIFGTIPTTHVPTGGAVVNVSVSGTSGYAKLIIYENGDLKITDVVATDSNAITGYWLDVPVSI</sequence>
<proteinExistence type="predicted"/>
<gene>
    <name evidence="2" type="ORF">CUU63_09765</name>
</gene>
<protein>
    <recommendedName>
        <fullName evidence="4">Phage tail protein</fullName>
    </recommendedName>
</protein>
<name>A0A9Q6F299_9BACI</name>
<dbReference type="Proteomes" id="UP000234803">
    <property type="component" value="Unassembled WGS sequence"/>
</dbReference>
<dbReference type="RefSeq" id="WP_101860430.1">
    <property type="nucleotide sequence ID" value="NZ_PGUV01000007.1"/>
</dbReference>
<feature type="coiled-coil region" evidence="1">
    <location>
        <begin position="10"/>
        <end position="37"/>
    </location>
</feature>
<evidence type="ECO:0000313" key="3">
    <source>
        <dbReference type="Proteomes" id="UP000234803"/>
    </source>
</evidence>
<keyword evidence="1" id="KW-0175">Coiled coil</keyword>
<comment type="caution">
    <text evidence="2">The sequence shown here is derived from an EMBL/GenBank/DDBJ whole genome shotgun (WGS) entry which is preliminary data.</text>
</comment>
<organism evidence="2 3">
    <name type="scientific">Bacillus halotolerans</name>
    <dbReference type="NCBI Taxonomy" id="260554"/>
    <lineage>
        <taxon>Bacteria</taxon>
        <taxon>Bacillati</taxon>
        <taxon>Bacillota</taxon>
        <taxon>Bacilli</taxon>
        <taxon>Bacillales</taxon>
        <taxon>Bacillaceae</taxon>
        <taxon>Bacillus</taxon>
    </lineage>
</organism>
<dbReference type="AlphaFoldDB" id="A0A9Q6F299"/>